<dbReference type="STRING" id="340102.Pars_0280"/>
<organism evidence="2 3">
    <name type="scientific">Pyrobaculum arsenaticum (strain DSM 13514 / JCM 11321 / PZ6)</name>
    <dbReference type="NCBI Taxonomy" id="340102"/>
    <lineage>
        <taxon>Archaea</taxon>
        <taxon>Thermoproteota</taxon>
        <taxon>Thermoprotei</taxon>
        <taxon>Thermoproteales</taxon>
        <taxon>Thermoproteaceae</taxon>
        <taxon>Pyrobaculum</taxon>
    </lineage>
</organism>
<dbReference type="KEGG" id="pas:Pars_0280"/>
<keyword evidence="1" id="KW-0472">Membrane</keyword>
<dbReference type="HOGENOM" id="CLU_2299444_0_0_2"/>
<dbReference type="EMBL" id="CP000660">
    <property type="protein sequence ID" value="ABP49893.1"/>
    <property type="molecule type" value="Genomic_DNA"/>
</dbReference>
<name>A4WHM6_PYRAR</name>
<evidence type="ECO:0000313" key="2">
    <source>
        <dbReference type="EMBL" id="ABP49893.1"/>
    </source>
</evidence>
<reference evidence="2 3" key="1">
    <citation type="submission" date="2007-04" db="EMBL/GenBank/DDBJ databases">
        <title>Complete sequence of Pyrobaculum arsenaticum DSM 13514.</title>
        <authorList>
            <consortium name="US DOE Joint Genome Institute"/>
            <person name="Copeland A."/>
            <person name="Lucas S."/>
            <person name="Lapidus A."/>
            <person name="Barry K."/>
            <person name="Glavina del Rio T."/>
            <person name="Dalin E."/>
            <person name="Tice H."/>
            <person name="Pitluck S."/>
            <person name="Chain P."/>
            <person name="Malfatti S."/>
            <person name="Shin M."/>
            <person name="Vergez L."/>
            <person name="Schmutz J."/>
            <person name="Larimer F."/>
            <person name="Land M."/>
            <person name="Hauser L."/>
            <person name="Kyrpides N."/>
            <person name="Mikhailova N."/>
            <person name="Cozen A.E."/>
            <person name="Fitz-Gibbon S.T."/>
            <person name="House C.H."/>
            <person name="Saltikov C."/>
            <person name="Lowe T.M."/>
            <person name="Richardson P."/>
        </authorList>
    </citation>
    <scope>NUCLEOTIDE SEQUENCE [LARGE SCALE GENOMIC DNA]</scope>
    <source>
        <strain evidence="3">ATCC 700994 / DSM 13514 / JCM 11321 / PZ6</strain>
    </source>
</reference>
<proteinExistence type="predicted"/>
<keyword evidence="1" id="KW-1133">Transmembrane helix</keyword>
<feature type="transmembrane region" description="Helical" evidence="1">
    <location>
        <begin position="57"/>
        <end position="77"/>
    </location>
</feature>
<protein>
    <submittedName>
        <fullName evidence="2">Uncharacterized protein</fullName>
    </submittedName>
</protein>
<sequence>MGCNIRLNTHITCVYLLMELEALLKLREGFHHLKIGAVLVLAKFLTVWTSTPYMHGTVVVSNSVFVVGLAVTLYAVAGKIGEGFCPLTQVTLAYAKWECL</sequence>
<accession>A4WHM6</accession>
<evidence type="ECO:0000313" key="3">
    <source>
        <dbReference type="Proteomes" id="UP000001567"/>
    </source>
</evidence>
<gene>
    <name evidence="2" type="ordered locus">Pars_0280</name>
</gene>
<dbReference type="AlphaFoldDB" id="A4WHM6"/>
<dbReference type="Proteomes" id="UP000001567">
    <property type="component" value="Chromosome"/>
</dbReference>
<evidence type="ECO:0000256" key="1">
    <source>
        <dbReference type="SAM" id="Phobius"/>
    </source>
</evidence>
<keyword evidence="1" id="KW-0812">Transmembrane</keyword>